<evidence type="ECO:0000256" key="2">
    <source>
        <dbReference type="SAM" id="MobiDB-lite"/>
    </source>
</evidence>
<feature type="compositionally biased region" description="Acidic residues" evidence="2">
    <location>
        <begin position="397"/>
        <end position="414"/>
    </location>
</feature>
<keyword evidence="1" id="KW-0175">Coiled coil</keyword>
<evidence type="ECO:0000256" key="1">
    <source>
        <dbReference type="SAM" id="Coils"/>
    </source>
</evidence>
<proteinExistence type="predicted"/>
<reference evidence="3" key="1">
    <citation type="submission" date="2018-02" db="EMBL/GenBank/DDBJ databases">
        <authorList>
            <person name="Cohen D.B."/>
            <person name="Kent A.D."/>
        </authorList>
    </citation>
    <scope>NUCLEOTIDE SEQUENCE</scope>
</reference>
<protein>
    <submittedName>
        <fullName evidence="3">Uncharacterized protein</fullName>
    </submittedName>
</protein>
<sequence>MIELIENPSRIEIAKKQVDVGLVRRVLSTNIYVDQRGEPQSAPLLLSYEPHIRLFLEGPTIPRAREVRVEPTVPFVATPATTINLSNHSDLIPTGQVSEMAPPINPFKLMGKTAGGSPSGAGRGKGKSKPKGTGAIKKGRKPAVEVIEPELPLPSSDDQEPPSPLPVVHELDDSDHDEGLVFKQKRARAETSSMPAKGTSSDFVAWAPKLLFGPGPISIRDTVLDNSKTKLSAKVAYGLARAACLPEDMKFWDTMHSGQAFRHITRGLIMTTQGVLSMEARVFNMTEELQTNDAKHEKSMAEVLESTTSNYKALEEEHFRNLNTMKEAEERVKTEAAKRAQMEGEMAEMREKVRKLESECIQAIGLAREEGKGRREGIGQGRGYGRSQGPVPIDSEDKVDEEDDEDEETEEEQGEPEKPQESLQPELTDKAADAPGQTPSS</sequence>
<feature type="region of interest" description="Disordered" evidence="2">
    <location>
        <begin position="111"/>
        <end position="145"/>
    </location>
</feature>
<organism evidence="3">
    <name type="scientific">Fagus sylvatica</name>
    <name type="common">Beechnut</name>
    <dbReference type="NCBI Taxonomy" id="28930"/>
    <lineage>
        <taxon>Eukaryota</taxon>
        <taxon>Viridiplantae</taxon>
        <taxon>Streptophyta</taxon>
        <taxon>Embryophyta</taxon>
        <taxon>Tracheophyta</taxon>
        <taxon>Spermatophyta</taxon>
        <taxon>Magnoliopsida</taxon>
        <taxon>eudicotyledons</taxon>
        <taxon>Gunneridae</taxon>
        <taxon>Pentapetalae</taxon>
        <taxon>rosids</taxon>
        <taxon>fabids</taxon>
        <taxon>Fagales</taxon>
        <taxon>Fagaceae</taxon>
        <taxon>Fagus</taxon>
    </lineage>
</organism>
<dbReference type="EMBL" id="OIVN01006270">
    <property type="protein sequence ID" value="SPD29359.1"/>
    <property type="molecule type" value="Genomic_DNA"/>
</dbReference>
<evidence type="ECO:0000313" key="3">
    <source>
        <dbReference type="EMBL" id="SPD29359.1"/>
    </source>
</evidence>
<dbReference type="AlphaFoldDB" id="A0A2N9IYX5"/>
<feature type="region of interest" description="Disordered" evidence="2">
    <location>
        <begin position="371"/>
        <end position="441"/>
    </location>
</feature>
<gene>
    <name evidence="3" type="ORF">FSB_LOCUS57241</name>
</gene>
<feature type="coiled-coil region" evidence="1">
    <location>
        <begin position="311"/>
        <end position="366"/>
    </location>
</feature>
<accession>A0A2N9IYX5</accession>
<feature type="compositionally biased region" description="Gly residues" evidence="2">
    <location>
        <begin position="113"/>
        <end position="123"/>
    </location>
</feature>
<name>A0A2N9IYX5_FAGSY</name>